<dbReference type="AlphaFoldDB" id="A0A4P6P5T2"/>
<dbReference type="EMBL" id="CP034759">
    <property type="protein sequence ID" value="QBG34705.1"/>
    <property type="molecule type" value="Genomic_DNA"/>
</dbReference>
<accession>A0A4P6P5T2</accession>
<organism evidence="4 5">
    <name type="scientific">Litorilituus sediminis</name>
    <dbReference type="NCBI Taxonomy" id="718192"/>
    <lineage>
        <taxon>Bacteria</taxon>
        <taxon>Pseudomonadati</taxon>
        <taxon>Pseudomonadota</taxon>
        <taxon>Gammaproteobacteria</taxon>
        <taxon>Alteromonadales</taxon>
        <taxon>Colwelliaceae</taxon>
        <taxon>Litorilituus</taxon>
    </lineage>
</organism>
<dbReference type="PANTHER" id="PTHR38108">
    <property type="entry name" value="UPF0319 PROTEIN YCCT"/>
    <property type="match status" value="1"/>
</dbReference>
<keyword evidence="5" id="KW-1185">Reference proteome</keyword>
<proteinExistence type="inferred from homology"/>
<evidence type="ECO:0000313" key="5">
    <source>
        <dbReference type="Proteomes" id="UP000290244"/>
    </source>
</evidence>
<dbReference type="Proteomes" id="UP000290244">
    <property type="component" value="Chromosome"/>
</dbReference>
<evidence type="ECO:0000256" key="3">
    <source>
        <dbReference type="SAM" id="SignalP"/>
    </source>
</evidence>
<keyword evidence="2 3" id="KW-0732">Signal</keyword>
<evidence type="ECO:0000256" key="1">
    <source>
        <dbReference type="ARBA" id="ARBA00008490"/>
    </source>
</evidence>
<dbReference type="PANTHER" id="PTHR38108:SF1">
    <property type="entry name" value="UPF0319 PROTEIN YCCT"/>
    <property type="match status" value="1"/>
</dbReference>
<dbReference type="Pfam" id="PF09829">
    <property type="entry name" value="DUF2057"/>
    <property type="match status" value="1"/>
</dbReference>
<protein>
    <submittedName>
        <fullName evidence="4">DUF2057 domain-containing protein</fullName>
    </submittedName>
</protein>
<name>A0A4P6P5T2_9GAMM</name>
<evidence type="ECO:0000313" key="4">
    <source>
        <dbReference type="EMBL" id="QBG34705.1"/>
    </source>
</evidence>
<dbReference type="OrthoDB" id="5734775at2"/>
<feature type="signal peptide" evidence="3">
    <location>
        <begin position="1"/>
        <end position="28"/>
    </location>
</feature>
<dbReference type="KEGG" id="lsd:EMK97_02575"/>
<dbReference type="InterPro" id="IPR018635">
    <property type="entry name" value="UPF0319"/>
</dbReference>
<feature type="chain" id="PRO_5020286300" evidence="3">
    <location>
        <begin position="29"/>
        <end position="238"/>
    </location>
</feature>
<reference evidence="4 5" key="1">
    <citation type="submission" date="2018-12" db="EMBL/GenBank/DDBJ databases">
        <title>Complete genome of Litorilituus sediminis.</title>
        <authorList>
            <person name="Liu A."/>
            <person name="Rong J."/>
        </authorList>
    </citation>
    <scope>NUCLEOTIDE SEQUENCE [LARGE SCALE GENOMIC DNA]</scope>
    <source>
        <strain evidence="4 5">JCM 17549</strain>
    </source>
</reference>
<evidence type="ECO:0000256" key="2">
    <source>
        <dbReference type="ARBA" id="ARBA00022729"/>
    </source>
</evidence>
<gene>
    <name evidence="4" type="ORF">EMK97_02575</name>
</gene>
<sequence length="238" mass="26996">MRMIMLRFGLLAKYSVFSACLVSASLFAAQLKVADNLEVKELNGKSIVQGFFKHNRDLQLSSGKQALVVRYKDVFEDEDLGQDRVVESDYFVILFNVTMQKELRLKTAKVNSIEQAERFSYAPEVVLHDGKKNALQLSLENYKDYQLTREVNKVIVNLPDEVTQLAEKSSQTQVIQSSNELADDVANDNVSNEATQISSLPSSEQVLSKVDSLPMLKYWWQKASAQDKQAFLQFIKTN</sequence>
<comment type="similarity">
    <text evidence="1">Belongs to the UPF0319 family.</text>
</comment>